<evidence type="ECO:0008006" key="4">
    <source>
        <dbReference type="Google" id="ProtNLM"/>
    </source>
</evidence>
<name>A0A0G1VFV1_9BACT</name>
<keyword evidence="1" id="KW-0472">Membrane</keyword>
<comment type="caution">
    <text evidence="2">The sequence shown here is derived from an EMBL/GenBank/DDBJ whole genome shotgun (WGS) entry which is preliminary data.</text>
</comment>
<dbReference type="AlphaFoldDB" id="A0A0G1VFV1"/>
<dbReference type="EMBL" id="LCPW01000020">
    <property type="protein sequence ID" value="KKW05428.1"/>
    <property type="molecule type" value="Genomic_DNA"/>
</dbReference>
<dbReference type="STRING" id="1618342.UY40_C0020G0005"/>
<dbReference type="Proteomes" id="UP000034119">
    <property type="component" value="Unassembled WGS sequence"/>
</dbReference>
<evidence type="ECO:0000313" key="3">
    <source>
        <dbReference type="Proteomes" id="UP000034119"/>
    </source>
</evidence>
<protein>
    <recommendedName>
        <fullName evidence="4">DUF5658 domain-containing protein</fullName>
    </recommendedName>
</protein>
<accession>A0A0G1VFV1</accession>
<keyword evidence="1" id="KW-0812">Transmembrane</keyword>
<feature type="transmembrane region" description="Helical" evidence="1">
    <location>
        <begin position="47"/>
        <end position="66"/>
    </location>
</feature>
<proteinExistence type="predicted"/>
<keyword evidence="1" id="KW-1133">Transmembrane helix</keyword>
<gene>
    <name evidence="2" type="ORF">UY40_C0020G0005</name>
</gene>
<reference evidence="2 3" key="1">
    <citation type="journal article" date="2015" name="Nature">
        <title>rRNA introns, odd ribosomes, and small enigmatic genomes across a large radiation of phyla.</title>
        <authorList>
            <person name="Brown C.T."/>
            <person name="Hug L.A."/>
            <person name="Thomas B.C."/>
            <person name="Sharon I."/>
            <person name="Castelle C.J."/>
            <person name="Singh A."/>
            <person name="Wilkins M.J."/>
            <person name="Williams K.H."/>
            <person name="Banfield J.F."/>
        </authorList>
    </citation>
    <scope>NUCLEOTIDE SEQUENCE [LARGE SCALE GENOMIC DNA]</scope>
</reference>
<sequence>MIFWTVAALFLGSVGLDVGSTLYVYPRCQPCVETNPLARPFVERPTLLISGAVILSGGVVLGSWELKQHKSRWWYVVPVIATAWHLAAARHNFHQLGAPE</sequence>
<evidence type="ECO:0000313" key="2">
    <source>
        <dbReference type="EMBL" id="KKW05428.1"/>
    </source>
</evidence>
<evidence type="ECO:0000256" key="1">
    <source>
        <dbReference type="SAM" id="Phobius"/>
    </source>
</evidence>
<organism evidence="2 3">
    <name type="scientific">candidate division CPR1 bacterium GW2011_GWC1_49_13</name>
    <dbReference type="NCBI Taxonomy" id="1618342"/>
    <lineage>
        <taxon>Bacteria</taxon>
        <taxon>candidate division CPR1</taxon>
    </lineage>
</organism>